<proteinExistence type="predicted"/>
<accession>A0A5D2WJR0</accession>
<keyword evidence="2" id="KW-1185">Reference proteome</keyword>
<evidence type="ECO:0000313" key="1">
    <source>
        <dbReference type="EMBL" id="TYJ01884.1"/>
    </source>
</evidence>
<evidence type="ECO:0000313" key="2">
    <source>
        <dbReference type="Proteomes" id="UP000323597"/>
    </source>
</evidence>
<organism evidence="1 2">
    <name type="scientific">Gossypium mustelinum</name>
    <name type="common">Cotton</name>
    <name type="synonym">Gossypium caicoense</name>
    <dbReference type="NCBI Taxonomy" id="34275"/>
    <lineage>
        <taxon>Eukaryota</taxon>
        <taxon>Viridiplantae</taxon>
        <taxon>Streptophyta</taxon>
        <taxon>Embryophyta</taxon>
        <taxon>Tracheophyta</taxon>
        <taxon>Spermatophyta</taxon>
        <taxon>Magnoliopsida</taxon>
        <taxon>eudicotyledons</taxon>
        <taxon>Gunneridae</taxon>
        <taxon>Pentapetalae</taxon>
        <taxon>rosids</taxon>
        <taxon>malvids</taxon>
        <taxon>Malvales</taxon>
        <taxon>Malvaceae</taxon>
        <taxon>Malvoideae</taxon>
        <taxon>Gossypium</taxon>
    </lineage>
</organism>
<dbReference type="Proteomes" id="UP000323597">
    <property type="component" value="Chromosome A13"/>
</dbReference>
<dbReference type="EMBL" id="CM017648">
    <property type="protein sequence ID" value="TYJ01884.1"/>
    <property type="molecule type" value="Genomic_DNA"/>
</dbReference>
<dbReference type="AlphaFoldDB" id="A0A5D2WJR0"/>
<name>A0A5D2WJR0_GOSMU</name>
<protein>
    <submittedName>
        <fullName evidence="1">Uncharacterized protein</fullName>
    </submittedName>
</protein>
<sequence>MLRSHPLILYNQTRSRSEGLLVKGCIKIDCDPCSLINMLKASVSLKRLKSTNQSENLN</sequence>
<gene>
    <name evidence="1" type="ORF">E1A91_A13G185900v1</name>
</gene>
<reference evidence="1 2" key="1">
    <citation type="submission" date="2019-07" db="EMBL/GenBank/DDBJ databases">
        <title>WGS assembly of Gossypium mustelinum.</title>
        <authorList>
            <person name="Chen Z.J."/>
            <person name="Sreedasyam A."/>
            <person name="Ando A."/>
            <person name="Song Q."/>
            <person name="De L."/>
            <person name="Hulse-Kemp A."/>
            <person name="Ding M."/>
            <person name="Ye W."/>
            <person name="Kirkbride R."/>
            <person name="Jenkins J."/>
            <person name="Plott C."/>
            <person name="Lovell J."/>
            <person name="Lin Y.-M."/>
            <person name="Vaughn R."/>
            <person name="Liu B."/>
            <person name="Li W."/>
            <person name="Simpson S."/>
            <person name="Scheffler B."/>
            <person name="Saski C."/>
            <person name="Grover C."/>
            <person name="Hu G."/>
            <person name="Conover J."/>
            <person name="Carlson J."/>
            <person name="Shu S."/>
            <person name="Boston L."/>
            <person name="Williams M."/>
            <person name="Peterson D."/>
            <person name="Mcgee K."/>
            <person name="Jones D."/>
            <person name="Wendel J."/>
            <person name="Stelly D."/>
            <person name="Grimwood J."/>
            <person name="Schmutz J."/>
        </authorList>
    </citation>
    <scope>NUCLEOTIDE SEQUENCE [LARGE SCALE GENOMIC DNA]</scope>
    <source>
        <strain evidence="1">1408120.09</strain>
    </source>
</reference>